<dbReference type="EMBL" id="SVER01000012">
    <property type="protein sequence ID" value="MBE5919361.1"/>
    <property type="molecule type" value="Genomic_DNA"/>
</dbReference>
<feature type="transmembrane region" description="Helical" evidence="1">
    <location>
        <begin position="181"/>
        <end position="201"/>
    </location>
</feature>
<name>A0A927U6R8_9FIRM</name>
<evidence type="ECO:0000313" key="2">
    <source>
        <dbReference type="EMBL" id="MBE5919361.1"/>
    </source>
</evidence>
<gene>
    <name evidence="2" type="ORF">E7272_05885</name>
</gene>
<keyword evidence="1" id="KW-0472">Membrane</keyword>
<dbReference type="Proteomes" id="UP000766246">
    <property type="component" value="Unassembled WGS sequence"/>
</dbReference>
<dbReference type="AlphaFoldDB" id="A0A927U6R8"/>
<sequence length="207" mass="23424">MGYSNNYNSKLNTSSAKPSITLDESFTGNYVVITEKVVYSTYEYDRKEIDSIPRGTEVSVTGNSSNGFYRFDYTKGDGSIVDGYLLYKNKDNIVPKEEYDEAWEKTGIVEPHCTKDGYIQYFNYLSELNKKEILAATGHVPGEMIVTKEPTIFSVGIQTVSCEKCEQVLEVEYISPLVPPLMWVMLLVVVIIFIISGIVFIRSKNKQ</sequence>
<keyword evidence="1" id="KW-0812">Transmembrane</keyword>
<proteinExistence type="predicted"/>
<evidence type="ECO:0000256" key="1">
    <source>
        <dbReference type="SAM" id="Phobius"/>
    </source>
</evidence>
<protein>
    <submittedName>
        <fullName evidence="2">Uncharacterized protein</fullName>
    </submittedName>
</protein>
<keyword evidence="1" id="KW-1133">Transmembrane helix</keyword>
<comment type="caution">
    <text evidence="2">The sequence shown here is derived from an EMBL/GenBank/DDBJ whole genome shotgun (WGS) entry which is preliminary data.</text>
</comment>
<evidence type="ECO:0000313" key="3">
    <source>
        <dbReference type="Proteomes" id="UP000766246"/>
    </source>
</evidence>
<reference evidence="2" key="1">
    <citation type="submission" date="2019-04" db="EMBL/GenBank/DDBJ databases">
        <title>Evolution of Biomass-Degrading Anaerobic Consortia Revealed by Metagenomics.</title>
        <authorList>
            <person name="Peng X."/>
        </authorList>
    </citation>
    <scope>NUCLEOTIDE SEQUENCE</scope>
    <source>
        <strain evidence="2">SIG311</strain>
    </source>
</reference>
<accession>A0A927U6R8</accession>
<organism evidence="2 3">
    <name type="scientific">Pseudobutyrivibrio ruminis</name>
    <dbReference type="NCBI Taxonomy" id="46206"/>
    <lineage>
        <taxon>Bacteria</taxon>
        <taxon>Bacillati</taxon>
        <taxon>Bacillota</taxon>
        <taxon>Clostridia</taxon>
        <taxon>Lachnospirales</taxon>
        <taxon>Lachnospiraceae</taxon>
        <taxon>Pseudobutyrivibrio</taxon>
    </lineage>
</organism>